<evidence type="ECO:0000256" key="5">
    <source>
        <dbReference type="ARBA" id="ARBA00023002"/>
    </source>
</evidence>
<proteinExistence type="inferred from homology"/>
<sequence>MSDRYCVFGNPVGHSKSPLIHAAFAAQCGQDLSYEALLVPLDGFAASVRAFVAADGHGANVTVPFKEEAFHLADRLTVRAELAAAVNTLRFDGAEILGDNTDGAGLLRDLSVNLAYSLAGKRVLLLGAGGAARGVIAPLLDHRPGLLVIANRNVARAQDLAQRFTTLAGGLVPRACGYPELAGQSFDLVINATSASLAGALPPLPVAAGCFAPASLAYDMMYGQGDTPFLALARAQGAARLADGLGMLVEQAAEAFHLWRGVRPDSAPVIAALRARSGPGRDG</sequence>
<dbReference type="GO" id="GO:0019632">
    <property type="term" value="P:shikimate metabolic process"/>
    <property type="evidence" value="ECO:0007669"/>
    <property type="project" value="InterPro"/>
</dbReference>
<accession>A0A011PVA0</accession>
<dbReference type="NCBIfam" id="TIGR00507">
    <property type="entry name" value="aroE"/>
    <property type="match status" value="1"/>
</dbReference>
<feature type="binding site" evidence="8">
    <location>
        <position position="102"/>
    </location>
    <ligand>
        <name>shikimate</name>
        <dbReference type="ChEBI" id="CHEBI:36208"/>
    </ligand>
</feature>
<dbReference type="EC" id="1.1.1.25" evidence="2 8"/>
<feature type="binding site" evidence="8">
    <location>
        <position position="220"/>
    </location>
    <ligand>
        <name>NADP(+)</name>
        <dbReference type="ChEBI" id="CHEBI:58349"/>
    </ligand>
</feature>
<dbReference type="GO" id="GO:0005829">
    <property type="term" value="C:cytosol"/>
    <property type="evidence" value="ECO:0007669"/>
    <property type="project" value="TreeGrafter"/>
</dbReference>
<keyword evidence="4 8" id="KW-0521">NADP</keyword>
<evidence type="ECO:0000256" key="4">
    <source>
        <dbReference type="ARBA" id="ARBA00022857"/>
    </source>
</evidence>
<dbReference type="AlphaFoldDB" id="A0A011PVA0"/>
<comment type="catalytic activity">
    <reaction evidence="7 8">
        <text>shikimate + NADP(+) = 3-dehydroshikimate + NADPH + H(+)</text>
        <dbReference type="Rhea" id="RHEA:17737"/>
        <dbReference type="ChEBI" id="CHEBI:15378"/>
        <dbReference type="ChEBI" id="CHEBI:16630"/>
        <dbReference type="ChEBI" id="CHEBI:36208"/>
        <dbReference type="ChEBI" id="CHEBI:57783"/>
        <dbReference type="ChEBI" id="CHEBI:58349"/>
        <dbReference type="EC" id="1.1.1.25"/>
    </reaction>
</comment>
<evidence type="ECO:0000256" key="8">
    <source>
        <dbReference type="HAMAP-Rule" id="MF_00222"/>
    </source>
</evidence>
<evidence type="ECO:0000313" key="13">
    <source>
        <dbReference type="Proteomes" id="UP000022141"/>
    </source>
</evidence>
<feature type="domain" description="SDH C-terminal" evidence="11">
    <location>
        <begin position="244"/>
        <end position="274"/>
    </location>
</feature>
<feature type="binding site" evidence="8">
    <location>
        <position position="87"/>
    </location>
    <ligand>
        <name>shikimate</name>
        <dbReference type="ChEBI" id="CHEBI:36208"/>
    </ligand>
</feature>
<dbReference type="InterPro" id="IPR036291">
    <property type="entry name" value="NAD(P)-bd_dom_sf"/>
</dbReference>
<comment type="similarity">
    <text evidence="8">Belongs to the shikimate dehydrogenase family.</text>
</comment>
<protein>
    <recommendedName>
        <fullName evidence="2 8">Shikimate dehydrogenase (NADP(+))</fullName>
        <shortName evidence="8">SDH</shortName>
        <ecNumber evidence="2 8">1.1.1.25</ecNumber>
    </recommendedName>
</protein>
<comment type="pathway">
    <text evidence="1 8">Metabolic intermediate biosynthesis; chorismate biosynthesis; chorismate from D-erythrose 4-phosphate and phosphoenolpyruvate: step 4/7.</text>
</comment>
<dbReference type="NCBIfam" id="NF001310">
    <property type="entry name" value="PRK00258.1-2"/>
    <property type="match status" value="1"/>
</dbReference>
<dbReference type="Gene3D" id="3.40.50.10860">
    <property type="entry name" value="Leucine Dehydrogenase, chain A, domain 1"/>
    <property type="match status" value="1"/>
</dbReference>
<dbReference type="Pfam" id="PF18317">
    <property type="entry name" value="SDH_C"/>
    <property type="match status" value="1"/>
</dbReference>
<dbReference type="GO" id="GO:0009423">
    <property type="term" value="P:chorismate biosynthetic process"/>
    <property type="evidence" value="ECO:0007669"/>
    <property type="project" value="UniProtKB-UniRule"/>
</dbReference>
<dbReference type="PANTHER" id="PTHR21089:SF1">
    <property type="entry name" value="BIFUNCTIONAL 3-DEHYDROQUINATE DEHYDRATASE_SHIKIMATE DEHYDROGENASE, CHLOROPLASTIC"/>
    <property type="match status" value="1"/>
</dbReference>
<organism evidence="12 13">
    <name type="scientific">Accumulibacter regalis</name>
    <dbReference type="NCBI Taxonomy" id="522306"/>
    <lineage>
        <taxon>Bacteria</taxon>
        <taxon>Pseudomonadati</taxon>
        <taxon>Pseudomonadota</taxon>
        <taxon>Betaproteobacteria</taxon>
        <taxon>Candidatus Accumulibacter</taxon>
    </lineage>
</organism>
<evidence type="ECO:0000259" key="10">
    <source>
        <dbReference type="Pfam" id="PF08501"/>
    </source>
</evidence>
<evidence type="ECO:0000259" key="9">
    <source>
        <dbReference type="Pfam" id="PF01488"/>
    </source>
</evidence>
<dbReference type="InterPro" id="IPR022893">
    <property type="entry name" value="Shikimate_DH_fam"/>
</dbReference>
<dbReference type="HAMAP" id="MF_00222">
    <property type="entry name" value="Shikimate_DH_AroE"/>
    <property type="match status" value="1"/>
</dbReference>
<name>A0A011PVA0_ACCRE</name>
<feature type="domain" description="Quinate/shikimate 5-dehydrogenase/glutamyl-tRNA reductase" evidence="9">
    <location>
        <begin position="117"/>
        <end position="195"/>
    </location>
</feature>
<keyword evidence="13" id="KW-1185">Reference proteome</keyword>
<dbReference type="GO" id="GO:0050661">
    <property type="term" value="F:NADP binding"/>
    <property type="evidence" value="ECO:0007669"/>
    <property type="project" value="InterPro"/>
</dbReference>
<dbReference type="InterPro" id="IPR041121">
    <property type="entry name" value="SDH_C"/>
</dbReference>
<dbReference type="SUPFAM" id="SSF51735">
    <property type="entry name" value="NAD(P)-binding Rossmann-fold domains"/>
    <property type="match status" value="1"/>
</dbReference>
<dbReference type="GO" id="GO:0008652">
    <property type="term" value="P:amino acid biosynthetic process"/>
    <property type="evidence" value="ECO:0007669"/>
    <property type="project" value="UniProtKB-KW"/>
</dbReference>
<dbReference type="eggNOG" id="COG0169">
    <property type="taxonomic scope" value="Bacteria"/>
</dbReference>
<gene>
    <name evidence="8 12" type="primary">aroE</name>
    <name evidence="12" type="ORF">AW11_00127</name>
</gene>
<feature type="binding site" evidence="8">
    <location>
        <begin position="15"/>
        <end position="17"/>
    </location>
    <ligand>
        <name>shikimate</name>
        <dbReference type="ChEBI" id="CHEBI:36208"/>
    </ligand>
</feature>
<comment type="caution">
    <text evidence="12">The sequence shown here is derived from an EMBL/GenBank/DDBJ whole genome shotgun (WGS) entry which is preliminary data.</text>
</comment>
<comment type="caution">
    <text evidence="8">Lacks conserved residue(s) required for the propagation of feature annotation.</text>
</comment>
<keyword evidence="6 8" id="KW-0057">Aromatic amino acid biosynthesis</keyword>
<evidence type="ECO:0000256" key="6">
    <source>
        <dbReference type="ARBA" id="ARBA00023141"/>
    </source>
</evidence>
<feature type="binding site" evidence="8">
    <location>
        <position position="62"/>
    </location>
    <ligand>
        <name>shikimate</name>
        <dbReference type="ChEBI" id="CHEBI:36208"/>
    </ligand>
</feature>
<dbReference type="InterPro" id="IPR006151">
    <property type="entry name" value="Shikm_DH/Glu-tRNA_Rdtase"/>
</dbReference>
<dbReference type="Gene3D" id="3.40.50.720">
    <property type="entry name" value="NAD(P)-binding Rossmann-like Domain"/>
    <property type="match status" value="1"/>
</dbReference>
<dbReference type="Pfam" id="PF08501">
    <property type="entry name" value="Shikimate_dh_N"/>
    <property type="match status" value="1"/>
</dbReference>
<dbReference type="CDD" id="cd01065">
    <property type="entry name" value="NAD_bind_Shikimate_DH"/>
    <property type="match status" value="1"/>
</dbReference>
<evidence type="ECO:0000256" key="1">
    <source>
        <dbReference type="ARBA" id="ARBA00004871"/>
    </source>
</evidence>
<dbReference type="PATRIC" id="fig|1454004.3.peg.135"/>
<feature type="domain" description="Shikimate dehydrogenase substrate binding N-terminal" evidence="10">
    <location>
        <begin position="7"/>
        <end position="89"/>
    </location>
</feature>
<feature type="active site" description="Proton acceptor" evidence="8">
    <location>
        <position position="66"/>
    </location>
</feature>
<dbReference type="InterPro" id="IPR046346">
    <property type="entry name" value="Aminoacid_DH-like_N_sf"/>
</dbReference>
<dbReference type="GO" id="GO:0009073">
    <property type="term" value="P:aromatic amino acid family biosynthetic process"/>
    <property type="evidence" value="ECO:0007669"/>
    <property type="project" value="UniProtKB-KW"/>
</dbReference>
<comment type="function">
    <text evidence="8">Involved in the biosynthesis of the chorismate, which leads to the biosynthesis of aromatic amino acids. Catalyzes the reversible NADPH linked reduction of 3-dehydroshikimate (DHSA) to yield shikimate (SA).</text>
</comment>
<feature type="binding site" evidence="8">
    <location>
        <position position="222"/>
    </location>
    <ligand>
        <name>shikimate</name>
        <dbReference type="ChEBI" id="CHEBI:36208"/>
    </ligand>
</feature>
<keyword evidence="3 8" id="KW-0028">Amino-acid biosynthesis</keyword>
<evidence type="ECO:0000256" key="3">
    <source>
        <dbReference type="ARBA" id="ARBA00022605"/>
    </source>
</evidence>
<feature type="binding site" evidence="8">
    <location>
        <position position="251"/>
    </location>
    <ligand>
        <name>shikimate</name>
        <dbReference type="ChEBI" id="CHEBI:36208"/>
    </ligand>
</feature>
<dbReference type="InterPro" id="IPR013708">
    <property type="entry name" value="Shikimate_DH-bd_N"/>
</dbReference>
<evidence type="ECO:0000256" key="7">
    <source>
        <dbReference type="ARBA" id="ARBA00049442"/>
    </source>
</evidence>
<dbReference type="UniPathway" id="UPA00053">
    <property type="reaction ID" value="UER00087"/>
</dbReference>
<evidence type="ECO:0000256" key="2">
    <source>
        <dbReference type="ARBA" id="ARBA00012962"/>
    </source>
</evidence>
<dbReference type="SUPFAM" id="SSF53223">
    <property type="entry name" value="Aminoacid dehydrogenase-like, N-terminal domain"/>
    <property type="match status" value="1"/>
</dbReference>
<dbReference type="STRING" id="1454004.AW11_00127"/>
<dbReference type="Proteomes" id="UP000022141">
    <property type="component" value="Unassembled WGS sequence"/>
</dbReference>
<dbReference type="EMBL" id="JEMY01000001">
    <property type="protein sequence ID" value="EXI91316.1"/>
    <property type="molecule type" value="Genomic_DNA"/>
</dbReference>
<comment type="subunit">
    <text evidence="8">Homodimer.</text>
</comment>
<dbReference type="GO" id="GO:0004764">
    <property type="term" value="F:shikimate 3-dehydrogenase (NADP+) activity"/>
    <property type="evidence" value="ECO:0007669"/>
    <property type="project" value="UniProtKB-UniRule"/>
</dbReference>
<dbReference type="Pfam" id="PF01488">
    <property type="entry name" value="Shikimate_DH"/>
    <property type="match status" value="1"/>
</dbReference>
<feature type="binding site" evidence="8">
    <location>
        <position position="244"/>
    </location>
    <ligand>
        <name>NADP(+)</name>
        <dbReference type="ChEBI" id="CHEBI:58349"/>
    </ligand>
</feature>
<evidence type="ECO:0000259" key="11">
    <source>
        <dbReference type="Pfam" id="PF18317"/>
    </source>
</evidence>
<feature type="binding site" evidence="8">
    <location>
        <begin position="127"/>
        <end position="131"/>
    </location>
    <ligand>
        <name>NADP(+)</name>
        <dbReference type="ChEBI" id="CHEBI:58349"/>
    </ligand>
</feature>
<keyword evidence="5 8" id="KW-0560">Oxidoreductase</keyword>
<dbReference type="FunFam" id="3.40.50.10860:FF:000006">
    <property type="entry name" value="Shikimate dehydrogenase (NADP(+))"/>
    <property type="match status" value="1"/>
</dbReference>
<evidence type="ECO:0000313" key="12">
    <source>
        <dbReference type="EMBL" id="EXI91316.1"/>
    </source>
</evidence>
<reference evidence="12" key="1">
    <citation type="submission" date="2014-02" db="EMBL/GenBank/DDBJ databases">
        <title>Expanding our view of genomic diversity in Candidatus Accumulibacter clades.</title>
        <authorList>
            <person name="Skennerton C.T."/>
            <person name="Barr J.J."/>
            <person name="Slater F.R."/>
            <person name="Bond P.L."/>
            <person name="Tyson G.W."/>
        </authorList>
    </citation>
    <scope>NUCLEOTIDE SEQUENCE [LARGE SCALE GENOMIC DNA]</scope>
</reference>
<dbReference type="InterPro" id="IPR011342">
    <property type="entry name" value="Shikimate_DH"/>
</dbReference>
<dbReference type="PANTHER" id="PTHR21089">
    <property type="entry name" value="SHIKIMATE DEHYDROGENASE"/>
    <property type="match status" value="1"/>
</dbReference>